<evidence type="ECO:0008006" key="6">
    <source>
        <dbReference type="Google" id="ProtNLM"/>
    </source>
</evidence>
<evidence type="ECO:0000256" key="2">
    <source>
        <dbReference type="ARBA" id="ARBA00023136"/>
    </source>
</evidence>
<dbReference type="InterPro" id="IPR036942">
    <property type="entry name" value="Beta-barrel_TonB_sf"/>
</dbReference>
<accession>A0A854C518</accession>
<sequence>MTFKTKEKMSIKSKHISAAIAIMTAANVSAQMNNVIEVENEYAPIVADANKINVLPDVEETKVNPGNIEYATTPQPVRKYIFQPMWAAQSDATVKGAKKGFAELGYGNYNNLIGRAAYGIDFTTDDQLDINFDINGFNGTFDNFDQTSEWKRRFYDTSAGIKYEHRFSHTSSLIVDAHYRNQSFNYQPYSIACDPTDKQVNRMGGINVGVTPYNFGAFSIGGGLGFEAFSQAHANYASDNCDETIIKAKLLLGYQLNDDMSIDLGIDVHNAGYTNEDFTDYTSFNIAPHFNLEKEKFSLKAGLQIYATSGFSSDFYISPDVSFAYMPSKKTKLYVKAEGGAIYNSFLRYNATTPYWLNYNQEKNQFDQLRSAVGIKFTPAKGLYFDINGGFDMSKNRMELCLSNWTGPISQAPLYNDIVTSDGSRFHINADIKYRYKDIFELSFANRLNFCSTEGNNYAEEVVLGWRPVIDLDWNAYVRIVEGLRFGLSYQCQSFKEYDDAYYNRPTTNNLGAELSYTFPFNLTIFVKGDNLLNQDYDHYMYYKAEGINFIGGAAITF</sequence>
<comment type="subcellular location">
    <subcellularLocation>
        <location evidence="1">Cell outer membrane</location>
    </subcellularLocation>
</comment>
<protein>
    <recommendedName>
        <fullName evidence="6">TonB-dependent receptor</fullName>
    </recommendedName>
</protein>
<name>A0A854C518_9BACT</name>
<dbReference type="AlphaFoldDB" id="A0A854C518"/>
<keyword evidence="2" id="KW-0472">Membrane</keyword>
<dbReference type="EMBL" id="MNQR01000019">
    <property type="protein sequence ID" value="OKZ10502.1"/>
    <property type="molecule type" value="Genomic_DNA"/>
</dbReference>
<dbReference type="SUPFAM" id="SSF56935">
    <property type="entry name" value="Porins"/>
    <property type="match status" value="1"/>
</dbReference>
<keyword evidence="3" id="KW-0998">Cell outer membrane</keyword>
<gene>
    <name evidence="4" type="ORF">BHV76_06385</name>
</gene>
<evidence type="ECO:0000256" key="1">
    <source>
        <dbReference type="ARBA" id="ARBA00004442"/>
    </source>
</evidence>
<evidence type="ECO:0000313" key="5">
    <source>
        <dbReference type="Proteomes" id="UP000186685"/>
    </source>
</evidence>
<organism evidence="4 5">
    <name type="scientific">Phocaeicola plebeius</name>
    <dbReference type="NCBI Taxonomy" id="310297"/>
    <lineage>
        <taxon>Bacteria</taxon>
        <taxon>Pseudomonadati</taxon>
        <taxon>Bacteroidota</taxon>
        <taxon>Bacteroidia</taxon>
        <taxon>Bacteroidales</taxon>
        <taxon>Bacteroidaceae</taxon>
        <taxon>Phocaeicola</taxon>
    </lineage>
</organism>
<proteinExistence type="predicted"/>
<dbReference type="Proteomes" id="UP000186685">
    <property type="component" value="Unassembled WGS sequence"/>
</dbReference>
<dbReference type="GO" id="GO:0009279">
    <property type="term" value="C:cell outer membrane"/>
    <property type="evidence" value="ECO:0007669"/>
    <property type="project" value="UniProtKB-SubCell"/>
</dbReference>
<reference evidence="4 5" key="1">
    <citation type="journal article" date="2016" name="Nat. Biotechnol.">
        <title>Measurement of bacterial replication rates in microbial communities.</title>
        <authorList>
            <person name="Brown C.T."/>
            <person name="Olm M.R."/>
            <person name="Thomas B.C."/>
            <person name="Banfield J.F."/>
        </authorList>
    </citation>
    <scope>NUCLEOTIDE SEQUENCE [LARGE SCALE GENOMIC DNA]</scope>
    <source>
        <strain evidence="4">45_130</strain>
    </source>
</reference>
<evidence type="ECO:0000256" key="3">
    <source>
        <dbReference type="ARBA" id="ARBA00023237"/>
    </source>
</evidence>
<dbReference type="Gene3D" id="2.40.170.20">
    <property type="entry name" value="TonB-dependent receptor, beta-barrel domain"/>
    <property type="match status" value="1"/>
</dbReference>
<evidence type="ECO:0000313" key="4">
    <source>
        <dbReference type="EMBL" id="OKZ10502.1"/>
    </source>
</evidence>
<comment type="caution">
    <text evidence="4">The sequence shown here is derived from an EMBL/GenBank/DDBJ whole genome shotgun (WGS) entry which is preliminary data.</text>
</comment>